<dbReference type="AlphaFoldDB" id="A0A0W8E8P1"/>
<dbReference type="PROSITE" id="PS51483">
    <property type="entry name" value="B5"/>
    <property type="match status" value="1"/>
</dbReference>
<protein>
    <recommendedName>
        <fullName evidence="6">Phenylalanine--tRNA ligase beta subunit</fullName>
        <ecNumber evidence="5">6.1.1.20</ecNumber>
    </recommendedName>
    <alternativeName>
        <fullName evidence="17">Phenylalanyl-tRNA synthetase beta subunit</fullName>
    </alternativeName>
</protein>
<keyword evidence="13" id="KW-0460">Magnesium</keyword>
<dbReference type="SUPFAM" id="SSF46955">
    <property type="entry name" value="Putative DNA-binding domain"/>
    <property type="match status" value="2"/>
</dbReference>
<comment type="cofactor">
    <cofactor evidence="1">
        <name>Mg(2+)</name>
        <dbReference type="ChEBI" id="CHEBI:18420"/>
    </cofactor>
</comment>
<dbReference type="NCBIfam" id="TIGR00472">
    <property type="entry name" value="pheT_bact"/>
    <property type="match status" value="1"/>
</dbReference>
<reference evidence="21" key="1">
    <citation type="journal article" date="2015" name="Proc. Natl. Acad. Sci. U.S.A.">
        <title>Networks of energetic and metabolic interactions define dynamics in microbial communities.</title>
        <authorList>
            <person name="Embree M."/>
            <person name="Liu J.K."/>
            <person name="Al-Bassam M.M."/>
            <person name="Zengler K."/>
        </authorList>
    </citation>
    <scope>NUCLEOTIDE SEQUENCE</scope>
</reference>
<comment type="similarity">
    <text evidence="3">Belongs to the phenylalanyl-tRNA synthetase beta subunit family. Type 1 subfamily.</text>
</comment>
<dbReference type="InterPro" id="IPR005147">
    <property type="entry name" value="tRNA_synthase_B5-dom"/>
</dbReference>
<evidence type="ECO:0000259" key="19">
    <source>
        <dbReference type="PROSITE" id="PS51447"/>
    </source>
</evidence>
<dbReference type="InterPro" id="IPR004532">
    <property type="entry name" value="Phe-tRNA-ligase_IIc_bsu_bact"/>
</dbReference>
<keyword evidence="12" id="KW-0067">ATP-binding</keyword>
<evidence type="ECO:0000256" key="6">
    <source>
        <dbReference type="ARBA" id="ARBA00017032"/>
    </source>
</evidence>
<evidence type="ECO:0000259" key="20">
    <source>
        <dbReference type="PROSITE" id="PS51483"/>
    </source>
</evidence>
<evidence type="ECO:0000256" key="1">
    <source>
        <dbReference type="ARBA" id="ARBA00001946"/>
    </source>
</evidence>
<dbReference type="Gene3D" id="3.50.40.10">
    <property type="entry name" value="Phenylalanyl-trna Synthetase, Chain B, domain 3"/>
    <property type="match status" value="1"/>
</dbReference>
<dbReference type="InterPro" id="IPR041616">
    <property type="entry name" value="PheRS_beta_core"/>
</dbReference>
<dbReference type="PROSITE" id="PS51447">
    <property type="entry name" value="FDX_ACB"/>
    <property type="match status" value="1"/>
</dbReference>
<evidence type="ECO:0000256" key="7">
    <source>
        <dbReference type="ARBA" id="ARBA00022490"/>
    </source>
</evidence>
<gene>
    <name evidence="21" type="ORF">ASZ90_017662</name>
</gene>
<dbReference type="FunFam" id="3.30.70.380:FF:000001">
    <property type="entry name" value="Phenylalanine--tRNA ligase beta subunit"/>
    <property type="match status" value="1"/>
</dbReference>
<dbReference type="GO" id="GO:0004826">
    <property type="term" value="F:phenylalanine-tRNA ligase activity"/>
    <property type="evidence" value="ECO:0007669"/>
    <property type="project" value="UniProtKB-EC"/>
</dbReference>
<feature type="domain" description="B5" evidence="20">
    <location>
        <begin position="289"/>
        <end position="364"/>
    </location>
</feature>
<dbReference type="Gene3D" id="3.30.56.10">
    <property type="match status" value="2"/>
</dbReference>
<dbReference type="SUPFAM" id="SSF56037">
    <property type="entry name" value="PheT/TilS domain"/>
    <property type="match status" value="1"/>
</dbReference>
<dbReference type="SMART" id="SM00896">
    <property type="entry name" value="FDX-ACB"/>
    <property type="match status" value="1"/>
</dbReference>
<evidence type="ECO:0000256" key="11">
    <source>
        <dbReference type="ARBA" id="ARBA00022741"/>
    </source>
</evidence>
<dbReference type="InterPro" id="IPR005146">
    <property type="entry name" value="B3/B4_tRNA-bd"/>
</dbReference>
<dbReference type="Pfam" id="PF03483">
    <property type="entry name" value="B3_4"/>
    <property type="match status" value="1"/>
</dbReference>
<name>A0A0W8E8P1_9ZZZZ</name>
<dbReference type="SMART" id="SM00873">
    <property type="entry name" value="B3_4"/>
    <property type="match status" value="1"/>
</dbReference>
<keyword evidence="8" id="KW-0820">tRNA-binding</keyword>
<evidence type="ECO:0000256" key="15">
    <source>
        <dbReference type="ARBA" id="ARBA00022917"/>
    </source>
</evidence>
<dbReference type="GO" id="GO:0006432">
    <property type="term" value="P:phenylalanyl-tRNA aminoacylation"/>
    <property type="evidence" value="ECO:0007669"/>
    <property type="project" value="InterPro"/>
</dbReference>
<dbReference type="GO" id="GO:0000049">
    <property type="term" value="F:tRNA binding"/>
    <property type="evidence" value="ECO:0007669"/>
    <property type="project" value="UniProtKB-KW"/>
</dbReference>
<comment type="catalytic activity">
    <reaction evidence="18">
        <text>tRNA(Phe) + L-phenylalanine + ATP = L-phenylalanyl-tRNA(Phe) + AMP + diphosphate + H(+)</text>
        <dbReference type="Rhea" id="RHEA:19413"/>
        <dbReference type="Rhea" id="RHEA-COMP:9668"/>
        <dbReference type="Rhea" id="RHEA-COMP:9699"/>
        <dbReference type="ChEBI" id="CHEBI:15378"/>
        <dbReference type="ChEBI" id="CHEBI:30616"/>
        <dbReference type="ChEBI" id="CHEBI:33019"/>
        <dbReference type="ChEBI" id="CHEBI:58095"/>
        <dbReference type="ChEBI" id="CHEBI:78442"/>
        <dbReference type="ChEBI" id="CHEBI:78531"/>
        <dbReference type="ChEBI" id="CHEBI:456215"/>
        <dbReference type="EC" id="6.1.1.20"/>
    </reaction>
</comment>
<evidence type="ECO:0000256" key="4">
    <source>
        <dbReference type="ARBA" id="ARBA00011209"/>
    </source>
</evidence>
<dbReference type="Gene3D" id="3.30.930.10">
    <property type="entry name" value="Bira Bifunctional Protein, Domain 2"/>
    <property type="match status" value="1"/>
</dbReference>
<evidence type="ECO:0000256" key="3">
    <source>
        <dbReference type="ARBA" id="ARBA00008653"/>
    </source>
</evidence>
<comment type="caution">
    <text evidence="21">The sequence shown here is derived from an EMBL/GenBank/DDBJ whole genome shotgun (WGS) entry which is preliminary data.</text>
</comment>
<keyword evidence="11" id="KW-0547">Nucleotide-binding</keyword>
<dbReference type="InterPro" id="IPR009061">
    <property type="entry name" value="DNA-bd_dom_put_sf"/>
</dbReference>
<keyword evidence="15" id="KW-0648">Protein biosynthesis</keyword>
<dbReference type="PANTHER" id="PTHR10947">
    <property type="entry name" value="PHENYLALANYL-TRNA SYNTHETASE BETA CHAIN AND LEUCINE-RICH REPEAT-CONTAINING PROTEIN 47"/>
    <property type="match status" value="1"/>
</dbReference>
<accession>A0A0W8E8P1</accession>
<dbReference type="FunFam" id="3.50.40.10:FF:000001">
    <property type="entry name" value="Phenylalanine--tRNA ligase beta subunit"/>
    <property type="match status" value="1"/>
</dbReference>
<dbReference type="InterPro" id="IPR045864">
    <property type="entry name" value="aa-tRNA-synth_II/BPL/LPL"/>
</dbReference>
<evidence type="ECO:0000256" key="10">
    <source>
        <dbReference type="ARBA" id="ARBA00022723"/>
    </source>
</evidence>
<evidence type="ECO:0000256" key="16">
    <source>
        <dbReference type="ARBA" id="ARBA00023146"/>
    </source>
</evidence>
<keyword evidence="16 21" id="KW-0030">Aminoacyl-tRNA synthetase</keyword>
<dbReference type="GO" id="GO:0005524">
    <property type="term" value="F:ATP binding"/>
    <property type="evidence" value="ECO:0007669"/>
    <property type="project" value="UniProtKB-KW"/>
</dbReference>
<dbReference type="InterPro" id="IPR036690">
    <property type="entry name" value="Fdx_antiC-bd_sf"/>
</dbReference>
<dbReference type="EMBL" id="LNQE01001835">
    <property type="protein sequence ID" value="KUG04924.1"/>
    <property type="molecule type" value="Genomic_DNA"/>
</dbReference>
<evidence type="ECO:0000256" key="13">
    <source>
        <dbReference type="ARBA" id="ARBA00022842"/>
    </source>
</evidence>
<dbReference type="CDD" id="cd00769">
    <property type="entry name" value="PheRS_beta_core"/>
    <property type="match status" value="1"/>
</dbReference>
<keyword evidence="9 21" id="KW-0436">Ligase</keyword>
<evidence type="ECO:0000256" key="8">
    <source>
        <dbReference type="ARBA" id="ARBA00022555"/>
    </source>
</evidence>
<dbReference type="PANTHER" id="PTHR10947:SF0">
    <property type="entry name" value="PHENYLALANINE--TRNA LIGASE BETA SUBUNIT"/>
    <property type="match status" value="1"/>
</dbReference>
<dbReference type="SMART" id="SM00874">
    <property type="entry name" value="B5"/>
    <property type="match status" value="1"/>
</dbReference>
<keyword evidence="10" id="KW-0479">Metal-binding</keyword>
<dbReference type="Pfam" id="PF03147">
    <property type="entry name" value="FDX-ACB"/>
    <property type="match status" value="1"/>
</dbReference>
<dbReference type="FunFam" id="3.30.56.10:FF:000001">
    <property type="entry name" value="Phenylalanine--tRNA ligase beta subunit"/>
    <property type="match status" value="1"/>
</dbReference>
<dbReference type="Gene3D" id="3.30.70.380">
    <property type="entry name" value="Ferrodoxin-fold anticodon-binding domain"/>
    <property type="match status" value="1"/>
</dbReference>
<dbReference type="GO" id="GO:0000287">
    <property type="term" value="F:magnesium ion binding"/>
    <property type="evidence" value="ECO:0007669"/>
    <property type="project" value="InterPro"/>
</dbReference>
<sequence>MGVSINWLKEYIDIDWTAEELAHRLTMAGIGIEGVEAADSDVIMDLDLTPNRGDCLGMINLAREVSALNGQPLRIPQVKISENRENINDYIKVEIDAPDLCPRYAARLVKNVEVKPSPEWMQNVLLRSGIRPISNIVDVTNYVMLETNQPLHAFDYDLLGKEKKIVVRKAEYQENFTTLDDVERELDLDSLVITDGIRPVALAGVMGGLNTEISDDTRDVLIESANFLNTNIGRTSKKQGLRSDSSVRFEKGVDPNGVIYAVNRAAQLMQELAGGEVVKGICDVYPGQKDPLIINLRPDRVNYLLGTELRHNEIKGYLEKLKFKVKDRKDYLAVEVPTYRPDISMEVDLIEEVARLYGYNNIPDTLPLGINQGGLTDYQRFRDQIKEVMSSYFYEVINYSFISPQLFDRILLPTDSSLRNVIQIANPLSEEQSVMRTLLLPGILENVSRNMARRNQNLNFFEMGAVYYPSDDRLPDEKLKLGAVVAGRVDLNWLKNQVPMDYYYLKGIVEILFRELGIKDYIFKGQELPGYHPGRTACIICKGQEIGVIGEVHPLVMDNFDISDKACAFELDVETMFKLKGQKTMMEQIAKYPAVERDIAILIGQDVKASEAIAVIKASEPELLQDVIVFDIYTGEQVPEGYKSAAFRLTFQSMERTLKEEDINSLVDAILSSLQEQVQARLR</sequence>
<proteinExistence type="inferred from homology"/>
<evidence type="ECO:0000256" key="9">
    <source>
        <dbReference type="ARBA" id="ARBA00022598"/>
    </source>
</evidence>
<dbReference type="SUPFAM" id="SSF55681">
    <property type="entry name" value="Class II aaRS and biotin synthetases"/>
    <property type="match status" value="1"/>
</dbReference>
<dbReference type="InterPro" id="IPR005121">
    <property type="entry name" value="Fdx_antiC-bd"/>
</dbReference>
<evidence type="ECO:0000256" key="14">
    <source>
        <dbReference type="ARBA" id="ARBA00022884"/>
    </source>
</evidence>
<comment type="subunit">
    <text evidence="4">Tetramer of two alpha and two beta subunits.</text>
</comment>
<dbReference type="HAMAP" id="MF_00283">
    <property type="entry name" value="Phe_tRNA_synth_beta1"/>
    <property type="match status" value="1"/>
</dbReference>
<dbReference type="Pfam" id="PF03484">
    <property type="entry name" value="B5"/>
    <property type="match status" value="1"/>
</dbReference>
<keyword evidence="7" id="KW-0963">Cytoplasm</keyword>
<evidence type="ECO:0000256" key="17">
    <source>
        <dbReference type="ARBA" id="ARBA00033189"/>
    </source>
</evidence>
<evidence type="ECO:0000256" key="12">
    <source>
        <dbReference type="ARBA" id="ARBA00022840"/>
    </source>
</evidence>
<evidence type="ECO:0000256" key="18">
    <source>
        <dbReference type="ARBA" id="ARBA00049255"/>
    </source>
</evidence>
<dbReference type="GO" id="GO:0009328">
    <property type="term" value="C:phenylalanine-tRNA ligase complex"/>
    <property type="evidence" value="ECO:0007669"/>
    <property type="project" value="TreeGrafter"/>
</dbReference>
<dbReference type="InterPro" id="IPR020825">
    <property type="entry name" value="Phe-tRNA_synthase-like_B3/B4"/>
</dbReference>
<evidence type="ECO:0000313" key="21">
    <source>
        <dbReference type="EMBL" id="KUG04924.1"/>
    </source>
</evidence>
<evidence type="ECO:0000256" key="5">
    <source>
        <dbReference type="ARBA" id="ARBA00012814"/>
    </source>
</evidence>
<dbReference type="FunFam" id="3.30.56.10:FF:000002">
    <property type="entry name" value="Phenylalanine--tRNA ligase beta subunit"/>
    <property type="match status" value="1"/>
</dbReference>
<dbReference type="InterPro" id="IPR045060">
    <property type="entry name" value="Phe-tRNA-ligase_IIc_bsu"/>
</dbReference>
<feature type="domain" description="FDX-ACB" evidence="19">
    <location>
        <begin position="590"/>
        <end position="683"/>
    </location>
</feature>
<comment type="subcellular location">
    <subcellularLocation>
        <location evidence="2">Cytoplasm</location>
    </subcellularLocation>
</comment>
<organism evidence="21">
    <name type="scientific">hydrocarbon metagenome</name>
    <dbReference type="NCBI Taxonomy" id="938273"/>
    <lineage>
        <taxon>unclassified sequences</taxon>
        <taxon>metagenomes</taxon>
        <taxon>ecological metagenomes</taxon>
    </lineage>
</organism>
<keyword evidence="14" id="KW-0694">RNA-binding</keyword>
<dbReference type="Pfam" id="PF17759">
    <property type="entry name" value="tRNA_synthFbeta"/>
    <property type="match status" value="1"/>
</dbReference>
<dbReference type="EC" id="6.1.1.20" evidence="5"/>
<dbReference type="SUPFAM" id="SSF54991">
    <property type="entry name" value="Anticodon-binding domain of PheRS"/>
    <property type="match status" value="1"/>
</dbReference>
<evidence type="ECO:0000256" key="2">
    <source>
        <dbReference type="ARBA" id="ARBA00004496"/>
    </source>
</evidence>